<comment type="caution">
    <text evidence="15">Lacks conserved residue(s) required for the propagation of feature annotation.</text>
</comment>
<dbReference type="SUPFAM" id="SSF46946">
    <property type="entry name" value="S13-like H2TH domain"/>
    <property type="match status" value="1"/>
</dbReference>
<proteinExistence type="inferred from homology"/>
<evidence type="ECO:0000256" key="14">
    <source>
        <dbReference type="ARBA" id="ARBA00044632"/>
    </source>
</evidence>
<dbReference type="AlphaFoldDB" id="A0A1F2WKB4"/>
<dbReference type="InterPro" id="IPR010979">
    <property type="entry name" value="Ribosomal_uS13-like_H2TH"/>
</dbReference>
<dbReference type="CDD" id="cd08966">
    <property type="entry name" value="EcFpg-like_N"/>
    <property type="match status" value="1"/>
</dbReference>
<dbReference type="EC" id="4.2.99.18" evidence="15"/>
<keyword evidence="7 15" id="KW-0378">Hydrolase</keyword>
<evidence type="ECO:0000256" key="9">
    <source>
        <dbReference type="ARBA" id="ARBA00023125"/>
    </source>
</evidence>
<dbReference type="HAMAP" id="MF_00103">
    <property type="entry name" value="Fapy_DNA_glycosyl"/>
    <property type="match status" value="1"/>
</dbReference>
<feature type="domain" description="FPG-type" evidence="16">
    <location>
        <begin position="239"/>
        <end position="273"/>
    </location>
</feature>
<keyword evidence="4 15" id="KW-0479">Metal-binding</keyword>
<evidence type="ECO:0000259" key="17">
    <source>
        <dbReference type="PROSITE" id="PS51068"/>
    </source>
</evidence>
<comment type="subunit">
    <text evidence="3 15">Monomer.</text>
</comment>
<comment type="function">
    <text evidence="15">Involved in base excision repair of DNA damaged by oxidation or by mutagenic agents. Acts as DNA glycosylase that recognizes and removes damaged bases. Has a preference for oxidized purines, such as 7,8-dihydro-8-oxoguanine (8-oxoG). Has AP (apurinic/apyrimidinic) lyase activity and introduces nicks in the DNA strand. Cleaves the DNA backbone by beta-delta elimination to generate a single-strand break at the site of the removed base with both 3'- and 5'-phosphates.</text>
</comment>
<evidence type="ECO:0000256" key="11">
    <source>
        <dbReference type="ARBA" id="ARBA00023239"/>
    </source>
</evidence>
<evidence type="ECO:0000256" key="15">
    <source>
        <dbReference type="HAMAP-Rule" id="MF_00103"/>
    </source>
</evidence>
<dbReference type="EMBL" id="MELK01000035">
    <property type="protein sequence ID" value="OFW57305.1"/>
    <property type="molecule type" value="Genomic_DNA"/>
</dbReference>
<keyword evidence="5 15" id="KW-0227">DNA damage</keyword>
<dbReference type="PROSITE" id="PS51068">
    <property type="entry name" value="FPG_CAT"/>
    <property type="match status" value="1"/>
</dbReference>
<dbReference type="GO" id="GO:0008270">
    <property type="term" value="F:zinc ion binding"/>
    <property type="evidence" value="ECO:0007669"/>
    <property type="project" value="UniProtKB-UniRule"/>
</dbReference>
<dbReference type="EC" id="3.2.2.23" evidence="15"/>
<dbReference type="Proteomes" id="UP000177876">
    <property type="component" value="Unassembled WGS sequence"/>
</dbReference>
<evidence type="ECO:0000256" key="3">
    <source>
        <dbReference type="ARBA" id="ARBA00011245"/>
    </source>
</evidence>
<dbReference type="SMART" id="SM00898">
    <property type="entry name" value="Fapy_DNA_glyco"/>
    <property type="match status" value="1"/>
</dbReference>
<dbReference type="GO" id="GO:0003690">
    <property type="term" value="F:double-stranded DNA binding"/>
    <property type="evidence" value="ECO:0007669"/>
    <property type="project" value="UniProtKB-ARBA"/>
</dbReference>
<evidence type="ECO:0000256" key="10">
    <source>
        <dbReference type="ARBA" id="ARBA00023204"/>
    </source>
</evidence>
<dbReference type="SUPFAM" id="SSF57716">
    <property type="entry name" value="Glucocorticoid receptor-like (DNA-binding domain)"/>
    <property type="match status" value="1"/>
</dbReference>
<organism evidence="18 19">
    <name type="scientific">Candidatus Solincola sediminis</name>
    <dbReference type="NCBI Taxonomy" id="1797199"/>
    <lineage>
        <taxon>Bacteria</taxon>
        <taxon>Bacillati</taxon>
        <taxon>Actinomycetota</taxon>
        <taxon>Candidatus Geothermincolia</taxon>
        <taxon>Candidatus Geothermincolales</taxon>
        <taxon>Candidatus Geothermincolaceae</taxon>
        <taxon>Candidatus Solincola</taxon>
    </lineage>
</organism>
<accession>A0A1F2WKB4</accession>
<keyword evidence="12 15" id="KW-0511">Multifunctional enzyme</keyword>
<feature type="binding site" evidence="15">
    <location>
        <position position="93"/>
    </location>
    <ligand>
        <name>DNA</name>
        <dbReference type="ChEBI" id="CHEBI:16991"/>
    </ligand>
</feature>
<dbReference type="FunFam" id="1.10.8.50:FF:000003">
    <property type="entry name" value="Formamidopyrimidine-DNA glycosylase"/>
    <property type="match status" value="1"/>
</dbReference>
<dbReference type="NCBIfam" id="NF002211">
    <property type="entry name" value="PRK01103.1"/>
    <property type="match status" value="1"/>
</dbReference>
<dbReference type="PROSITE" id="PS01242">
    <property type="entry name" value="ZF_FPG_1"/>
    <property type="match status" value="1"/>
</dbReference>
<evidence type="ECO:0000256" key="5">
    <source>
        <dbReference type="ARBA" id="ARBA00022763"/>
    </source>
</evidence>
<gene>
    <name evidence="15" type="primary">mutM</name>
    <name evidence="15" type="synonym">fpg</name>
    <name evidence="18" type="ORF">A2Y75_07720</name>
</gene>
<dbReference type="InterPro" id="IPR012319">
    <property type="entry name" value="FPG_cat"/>
</dbReference>
<protein>
    <recommendedName>
        <fullName evidence="15">Formamidopyrimidine-DNA glycosylase</fullName>
        <shortName evidence="15">Fapy-DNA glycosylase</shortName>
        <ecNumber evidence="15">3.2.2.23</ecNumber>
    </recommendedName>
    <alternativeName>
        <fullName evidence="15">DNA-(apurinic or apyrimidinic site) lyase MutM</fullName>
        <shortName evidence="15">AP lyase MutM</shortName>
        <ecNumber evidence="15">4.2.99.18</ecNumber>
    </alternativeName>
</protein>
<dbReference type="InterPro" id="IPR035937">
    <property type="entry name" value="FPG_N"/>
</dbReference>
<sequence length="273" mass="30314">MPELPEVETIRRQLQAELPGLRIEKCKVGLGRLVTHPSPRTYCRNLAGRTIGNICRRGKYLIFELDNHLDLVIHLGMTGSLSLVESPREYPRHTHIVFGLSDGRQLIYVDPRTFGETAVLKHADYSPLRGLASIGPEPLATDFTPERLAAALKGTALIKAALLDQRRIAGLGNIYADEILHRAGINPCRRLNELSPVDIERLHTSIHEVLNEAINGRGSTISDYVDLEGEKGGFQNLLRVYGRSDEGCPVCGERICMMRIAGRSSHYCPSCQK</sequence>
<comment type="catalytic activity">
    <reaction evidence="1 15">
        <text>Hydrolysis of DNA containing ring-opened 7-methylguanine residues, releasing 2,6-diamino-4-hydroxy-5-(N-methyl)formamidopyrimidine.</text>
        <dbReference type="EC" id="3.2.2.23"/>
    </reaction>
</comment>
<dbReference type="InterPro" id="IPR020629">
    <property type="entry name" value="FPG_Glyclase"/>
</dbReference>
<feature type="active site" description="Schiff-base intermediate with DNA" evidence="15">
    <location>
        <position position="2"/>
    </location>
</feature>
<dbReference type="GO" id="GO:0140078">
    <property type="term" value="F:class I DNA-(apurinic or apyrimidinic site) endonuclease activity"/>
    <property type="evidence" value="ECO:0007669"/>
    <property type="project" value="UniProtKB-EC"/>
</dbReference>
<keyword evidence="8 15" id="KW-0862">Zinc</keyword>
<feature type="active site" description="Proton donor; for delta-elimination activity" evidence="15">
    <location>
        <position position="263"/>
    </location>
</feature>
<feature type="active site" description="Proton donor" evidence="15">
    <location>
        <position position="3"/>
    </location>
</feature>
<evidence type="ECO:0000313" key="19">
    <source>
        <dbReference type="Proteomes" id="UP000177876"/>
    </source>
</evidence>
<dbReference type="GO" id="GO:0006979">
    <property type="term" value="P:response to oxidative stress"/>
    <property type="evidence" value="ECO:0007669"/>
    <property type="project" value="UniProtKB-ARBA"/>
</dbReference>
<feature type="binding site" evidence="15">
    <location>
        <position position="112"/>
    </location>
    <ligand>
        <name>DNA</name>
        <dbReference type="ChEBI" id="CHEBI:16991"/>
    </ligand>
</feature>
<dbReference type="InterPro" id="IPR015887">
    <property type="entry name" value="DNA_glyclase_Znf_dom_DNA_BS"/>
</dbReference>
<dbReference type="NCBIfam" id="TIGR00577">
    <property type="entry name" value="fpg"/>
    <property type="match status" value="1"/>
</dbReference>
<dbReference type="PROSITE" id="PS51066">
    <property type="entry name" value="ZF_FPG_2"/>
    <property type="match status" value="1"/>
</dbReference>
<comment type="cofactor">
    <cofactor evidence="15">
        <name>Zn(2+)</name>
        <dbReference type="ChEBI" id="CHEBI:29105"/>
    </cofactor>
    <text evidence="15">Binds 1 zinc ion per subunit.</text>
</comment>
<dbReference type="Gene3D" id="1.10.8.50">
    <property type="match status" value="1"/>
</dbReference>
<evidence type="ECO:0000259" key="16">
    <source>
        <dbReference type="PROSITE" id="PS51066"/>
    </source>
</evidence>
<keyword evidence="13 15" id="KW-0326">Glycosidase</keyword>
<evidence type="ECO:0000256" key="6">
    <source>
        <dbReference type="ARBA" id="ARBA00022771"/>
    </source>
</evidence>
<dbReference type="Pfam" id="PF06827">
    <property type="entry name" value="zf-FPG_IleRS"/>
    <property type="match status" value="1"/>
</dbReference>
<dbReference type="Gene3D" id="3.20.190.10">
    <property type="entry name" value="MutM-like, N-terminal"/>
    <property type="match status" value="1"/>
</dbReference>
<dbReference type="GO" id="GO:0034039">
    <property type="term" value="F:8-oxo-7,8-dihydroguanine DNA N-glycosylase activity"/>
    <property type="evidence" value="ECO:0007669"/>
    <property type="project" value="TreeGrafter"/>
</dbReference>
<keyword evidence="11 15" id="KW-0456">Lyase</keyword>
<dbReference type="InterPro" id="IPR015886">
    <property type="entry name" value="H2TH_FPG"/>
</dbReference>
<dbReference type="PANTHER" id="PTHR22993">
    <property type="entry name" value="FORMAMIDOPYRIMIDINE-DNA GLYCOSYLASE"/>
    <property type="match status" value="1"/>
</dbReference>
<evidence type="ECO:0000256" key="7">
    <source>
        <dbReference type="ARBA" id="ARBA00022801"/>
    </source>
</evidence>
<keyword evidence="9 15" id="KW-0238">DNA-binding</keyword>
<dbReference type="SUPFAM" id="SSF81624">
    <property type="entry name" value="N-terminal domain of MutM-like DNA repair proteins"/>
    <property type="match status" value="1"/>
</dbReference>
<dbReference type="Pfam" id="PF01149">
    <property type="entry name" value="Fapy_DNA_glyco"/>
    <property type="match status" value="1"/>
</dbReference>
<comment type="caution">
    <text evidence="18">The sequence shown here is derived from an EMBL/GenBank/DDBJ whole genome shotgun (WGS) entry which is preliminary data.</text>
</comment>
<comment type="catalytic activity">
    <reaction evidence="14 15">
        <text>2'-deoxyribonucleotide-(2'-deoxyribose 5'-phosphate)-2'-deoxyribonucleotide-DNA = a 3'-end 2'-deoxyribonucleotide-(2,3-dehydro-2,3-deoxyribose 5'-phosphate)-DNA + a 5'-end 5'-phospho-2'-deoxyribonucleoside-DNA + H(+)</text>
        <dbReference type="Rhea" id="RHEA:66592"/>
        <dbReference type="Rhea" id="RHEA-COMP:13180"/>
        <dbReference type="Rhea" id="RHEA-COMP:16897"/>
        <dbReference type="Rhea" id="RHEA-COMP:17067"/>
        <dbReference type="ChEBI" id="CHEBI:15378"/>
        <dbReference type="ChEBI" id="CHEBI:136412"/>
        <dbReference type="ChEBI" id="CHEBI:157695"/>
        <dbReference type="ChEBI" id="CHEBI:167181"/>
        <dbReference type="EC" id="4.2.99.18"/>
    </reaction>
</comment>
<evidence type="ECO:0000313" key="18">
    <source>
        <dbReference type="EMBL" id="OFW57305.1"/>
    </source>
</evidence>
<reference evidence="18 19" key="1">
    <citation type="journal article" date="2016" name="Nat. Commun.">
        <title>Thousands of microbial genomes shed light on interconnected biogeochemical processes in an aquifer system.</title>
        <authorList>
            <person name="Anantharaman K."/>
            <person name="Brown C.T."/>
            <person name="Hug L.A."/>
            <person name="Sharon I."/>
            <person name="Castelle C.J."/>
            <person name="Probst A.J."/>
            <person name="Thomas B.C."/>
            <person name="Singh A."/>
            <person name="Wilkins M.J."/>
            <person name="Karaoz U."/>
            <person name="Brodie E.L."/>
            <person name="Williams K.H."/>
            <person name="Hubbard S.S."/>
            <person name="Banfield J.F."/>
        </authorList>
    </citation>
    <scope>NUCLEOTIDE SEQUENCE [LARGE SCALE GENOMIC DNA]</scope>
</reference>
<dbReference type="GO" id="GO:0003684">
    <property type="term" value="F:damaged DNA binding"/>
    <property type="evidence" value="ECO:0007669"/>
    <property type="project" value="InterPro"/>
</dbReference>
<evidence type="ECO:0000256" key="13">
    <source>
        <dbReference type="ARBA" id="ARBA00023295"/>
    </source>
</evidence>
<dbReference type="InterPro" id="IPR010663">
    <property type="entry name" value="Znf_FPG/IleRS"/>
</dbReference>
<dbReference type="Pfam" id="PF06831">
    <property type="entry name" value="H2TH"/>
    <property type="match status" value="1"/>
</dbReference>
<keyword evidence="10 15" id="KW-0234">DNA repair</keyword>
<name>A0A1F2WKB4_9ACTN</name>
<comment type="similarity">
    <text evidence="2 15">Belongs to the FPG family.</text>
</comment>
<dbReference type="SMART" id="SM01232">
    <property type="entry name" value="H2TH"/>
    <property type="match status" value="1"/>
</dbReference>
<dbReference type="GO" id="GO:0006284">
    <property type="term" value="P:base-excision repair"/>
    <property type="evidence" value="ECO:0007669"/>
    <property type="project" value="InterPro"/>
</dbReference>
<evidence type="ECO:0000256" key="2">
    <source>
        <dbReference type="ARBA" id="ARBA00009409"/>
    </source>
</evidence>
<dbReference type="InterPro" id="IPR000214">
    <property type="entry name" value="Znf_DNA_glyclase/AP_lyase"/>
</dbReference>
<keyword evidence="6 15" id="KW-0863">Zinc-finger</keyword>
<dbReference type="PANTHER" id="PTHR22993:SF9">
    <property type="entry name" value="FORMAMIDOPYRIMIDINE-DNA GLYCOSYLASE"/>
    <property type="match status" value="1"/>
</dbReference>
<dbReference type="STRING" id="1797197.A2Y75_07720"/>
<feature type="active site" description="Proton donor; for beta-elimination activity" evidence="15">
    <location>
        <position position="59"/>
    </location>
</feature>
<evidence type="ECO:0000256" key="1">
    <source>
        <dbReference type="ARBA" id="ARBA00001668"/>
    </source>
</evidence>
<evidence type="ECO:0000256" key="4">
    <source>
        <dbReference type="ARBA" id="ARBA00022723"/>
    </source>
</evidence>
<evidence type="ECO:0000256" key="8">
    <source>
        <dbReference type="ARBA" id="ARBA00022833"/>
    </source>
</evidence>
<feature type="domain" description="Formamidopyrimidine-DNA glycosylase catalytic" evidence="17">
    <location>
        <begin position="2"/>
        <end position="115"/>
    </location>
</feature>
<evidence type="ECO:0000256" key="12">
    <source>
        <dbReference type="ARBA" id="ARBA00023268"/>
    </source>
</evidence>